<dbReference type="GO" id="GO:0016020">
    <property type="term" value="C:membrane"/>
    <property type="evidence" value="ECO:0007669"/>
    <property type="project" value="TreeGrafter"/>
</dbReference>
<dbReference type="AlphaFoldDB" id="A0A4Y1R359"/>
<feature type="transmembrane region" description="Helical" evidence="1">
    <location>
        <begin position="69"/>
        <end position="89"/>
    </location>
</feature>
<evidence type="ECO:0000256" key="1">
    <source>
        <dbReference type="SAM" id="Phobius"/>
    </source>
</evidence>
<dbReference type="EMBL" id="AP019299">
    <property type="protein sequence ID" value="BBG98558.1"/>
    <property type="molecule type" value="Genomic_DNA"/>
</dbReference>
<organism evidence="2">
    <name type="scientific">Prunus dulcis</name>
    <name type="common">Almond</name>
    <name type="synonym">Amygdalus dulcis</name>
    <dbReference type="NCBI Taxonomy" id="3755"/>
    <lineage>
        <taxon>Eukaryota</taxon>
        <taxon>Viridiplantae</taxon>
        <taxon>Streptophyta</taxon>
        <taxon>Embryophyta</taxon>
        <taxon>Tracheophyta</taxon>
        <taxon>Spermatophyta</taxon>
        <taxon>Magnoliopsida</taxon>
        <taxon>eudicotyledons</taxon>
        <taxon>Gunneridae</taxon>
        <taxon>Pentapetalae</taxon>
        <taxon>rosids</taxon>
        <taxon>fabids</taxon>
        <taxon>Rosales</taxon>
        <taxon>Rosaceae</taxon>
        <taxon>Amygdaloideae</taxon>
        <taxon>Amygdaleae</taxon>
        <taxon>Prunus</taxon>
    </lineage>
</organism>
<protein>
    <submittedName>
        <fullName evidence="2">Uncharacterized protein</fullName>
    </submittedName>
</protein>
<dbReference type="PANTHER" id="PTHR12242:SF6">
    <property type="entry name" value="PROTEIN ROLLING PROTEIN"/>
    <property type="match status" value="1"/>
</dbReference>
<name>A0A4Y1R359_PRUDU</name>
<keyword evidence="1" id="KW-0812">Transmembrane</keyword>
<feature type="transmembrane region" description="Helical" evidence="1">
    <location>
        <begin position="181"/>
        <end position="200"/>
    </location>
</feature>
<keyword evidence="1" id="KW-1133">Transmembrane helix</keyword>
<reference evidence="2" key="1">
    <citation type="journal article" date="2019" name="Science">
        <title>Mutation of a bHLH transcription factor allowed almond domestication.</title>
        <authorList>
            <person name="Sanchez-Perez R."/>
            <person name="Pavan S."/>
            <person name="Mazzeo R."/>
            <person name="Moldovan C."/>
            <person name="Aiese Cigliano R."/>
            <person name="Del Cueto J."/>
            <person name="Ricciardi F."/>
            <person name="Lotti C."/>
            <person name="Ricciardi L."/>
            <person name="Dicenta F."/>
            <person name="Lopez-Marques R.L."/>
            <person name="Lindberg Moller B."/>
        </authorList>
    </citation>
    <scope>NUCLEOTIDE SEQUENCE</scope>
</reference>
<accession>A0A4Y1R359</accession>
<sequence>MVISINFFHFNNSHGTGGASARFEDTTLYESLLVTRPDSEVFVSALPRGHVSTSQLWTSCWKGLHPGGLFTLVMVYFALGTIVSAYGWWLSANKPPSENGTRAESVTRDVEEDNGIANTYRQKGINGTIKLQSHYAQEEIQHRAGFWGYLMLIAFQTCAGAVVLTDIVFGGRILSSSLNTMGSIMVFFMAVVHIPCYGILL</sequence>
<dbReference type="PANTHER" id="PTHR12242">
    <property type="entry name" value="OS02G0130600 PROTEIN-RELATED"/>
    <property type="match status" value="1"/>
</dbReference>
<proteinExistence type="predicted"/>
<feature type="transmembrane region" description="Helical" evidence="1">
    <location>
        <begin position="146"/>
        <end position="169"/>
    </location>
</feature>
<keyword evidence="1" id="KW-0472">Membrane</keyword>
<evidence type="ECO:0000313" key="2">
    <source>
        <dbReference type="EMBL" id="BBG98558.1"/>
    </source>
</evidence>
<gene>
    <name evidence="2" type="ORF">Prudu_007990</name>
</gene>